<dbReference type="Pfam" id="PF07508">
    <property type="entry name" value="Recombinase"/>
    <property type="match status" value="1"/>
</dbReference>
<proteinExistence type="predicted"/>
<dbReference type="SUPFAM" id="SSF53041">
    <property type="entry name" value="Resolvase-like"/>
    <property type="match status" value="1"/>
</dbReference>
<organism evidence="5 6">
    <name type="scientific">Pseudomonas shahriarae</name>
    <dbReference type="NCBI Taxonomy" id="2745512"/>
    <lineage>
        <taxon>Bacteria</taxon>
        <taxon>Pseudomonadati</taxon>
        <taxon>Pseudomonadota</taxon>
        <taxon>Gammaproteobacteria</taxon>
        <taxon>Pseudomonadales</taxon>
        <taxon>Pseudomonadaceae</taxon>
        <taxon>Pseudomonas</taxon>
    </lineage>
</organism>
<dbReference type="PANTHER" id="PTHR30461">
    <property type="entry name" value="DNA-INVERTASE FROM LAMBDOID PROPHAGE"/>
    <property type="match status" value="1"/>
</dbReference>
<dbReference type="SMART" id="SM00857">
    <property type="entry name" value="Resolvase"/>
    <property type="match status" value="1"/>
</dbReference>
<accession>A0A9X4BZE5</accession>
<dbReference type="PANTHER" id="PTHR30461:SF2">
    <property type="entry name" value="SERINE RECOMBINASE PINE-RELATED"/>
    <property type="match status" value="1"/>
</dbReference>
<evidence type="ECO:0000259" key="3">
    <source>
        <dbReference type="PROSITE" id="PS51736"/>
    </source>
</evidence>
<dbReference type="InterPro" id="IPR025827">
    <property type="entry name" value="Zn_ribbon_recom_dom"/>
</dbReference>
<dbReference type="PROSITE" id="PS51736">
    <property type="entry name" value="RECOMBINASES_3"/>
    <property type="match status" value="1"/>
</dbReference>
<evidence type="ECO:0000313" key="6">
    <source>
        <dbReference type="Proteomes" id="UP001148185"/>
    </source>
</evidence>
<keyword evidence="6" id="KW-1185">Reference proteome</keyword>
<evidence type="ECO:0000259" key="4">
    <source>
        <dbReference type="PROSITE" id="PS51737"/>
    </source>
</evidence>
<dbReference type="RefSeq" id="WP_273875722.1">
    <property type="nucleotide sequence ID" value="NZ_JAMDHA010000006.1"/>
</dbReference>
<evidence type="ECO:0000313" key="5">
    <source>
        <dbReference type="EMBL" id="MDD1007266.1"/>
    </source>
</evidence>
<keyword evidence="1" id="KW-0238">DNA-binding</keyword>
<dbReference type="Gene3D" id="3.90.1750.20">
    <property type="entry name" value="Putative Large Serine Recombinase, Chain B, Domain 2"/>
    <property type="match status" value="1"/>
</dbReference>
<keyword evidence="2" id="KW-0233">DNA recombination</keyword>
<evidence type="ECO:0000256" key="2">
    <source>
        <dbReference type="ARBA" id="ARBA00023172"/>
    </source>
</evidence>
<dbReference type="GO" id="GO:0000150">
    <property type="term" value="F:DNA strand exchange activity"/>
    <property type="evidence" value="ECO:0007669"/>
    <property type="project" value="InterPro"/>
</dbReference>
<dbReference type="Proteomes" id="UP001148185">
    <property type="component" value="Unassembled WGS sequence"/>
</dbReference>
<dbReference type="InterPro" id="IPR006119">
    <property type="entry name" value="Resolv_N"/>
</dbReference>
<gene>
    <name evidence="5" type="ORF">M5G27_07200</name>
</gene>
<dbReference type="EMBL" id="JAMDHA010000006">
    <property type="protein sequence ID" value="MDD1007266.1"/>
    <property type="molecule type" value="Genomic_DNA"/>
</dbReference>
<dbReference type="AlphaFoldDB" id="A0A9X4BZE5"/>
<dbReference type="CDD" id="cd00338">
    <property type="entry name" value="Ser_Recombinase"/>
    <property type="match status" value="1"/>
</dbReference>
<evidence type="ECO:0000256" key="1">
    <source>
        <dbReference type="ARBA" id="ARBA00023125"/>
    </source>
</evidence>
<dbReference type="InterPro" id="IPR011109">
    <property type="entry name" value="DNA_bind_recombinase_dom"/>
</dbReference>
<comment type="caution">
    <text evidence="5">The sequence shown here is derived from an EMBL/GenBank/DDBJ whole genome shotgun (WGS) entry which is preliminary data.</text>
</comment>
<protein>
    <submittedName>
        <fullName evidence="5">Recombinase family protein</fullName>
    </submittedName>
</protein>
<dbReference type="Pfam" id="PF00239">
    <property type="entry name" value="Resolvase"/>
    <property type="match status" value="1"/>
</dbReference>
<name>A0A9X4BZE5_9PSED</name>
<dbReference type="Gene3D" id="3.40.50.1390">
    <property type="entry name" value="Resolvase, N-terminal catalytic domain"/>
    <property type="match status" value="1"/>
</dbReference>
<dbReference type="Pfam" id="PF13408">
    <property type="entry name" value="Zn_ribbon_recom"/>
    <property type="match status" value="1"/>
</dbReference>
<dbReference type="InterPro" id="IPR036162">
    <property type="entry name" value="Resolvase-like_N_sf"/>
</dbReference>
<feature type="domain" description="Resolvase/invertase-type recombinase catalytic" evidence="3">
    <location>
        <begin position="3"/>
        <end position="164"/>
    </location>
</feature>
<feature type="domain" description="Recombinase" evidence="4">
    <location>
        <begin position="171"/>
        <end position="282"/>
    </location>
</feature>
<dbReference type="GO" id="GO:0003677">
    <property type="term" value="F:DNA binding"/>
    <property type="evidence" value="ECO:0007669"/>
    <property type="project" value="UniProtKB-KW"/>
</dbReference>
<dbReference type="InterPro" id="IPR038109">
    <property type="entry name" value="DNA_bind_recomb_sf"/>
</dbReference>
<dbReference type="InterPro" id="IPR050639">
    <property type="entry name" value="SSR_resolvase"/>
</dbReference>
<dbReference type="PROSITE" id="PS51737">
    <property type="entry name" value="RECOMBINASE_DNA_BIND"/>
    <property type="match status" value="1"/>
</dbReference>
<sequence length="534" mass="59626">MKQAISYVRFSSDRQKHGSSVERQEGMIADWLKRHPDYEISDLKFSDLGKSGYHGEHIKEAGGFGKLLKALEDGFIRAGDVVLVEAIDRTGRLEPMDMLTLVINPILKAGVSIITLDDSTTYSKESVNTAQIFLLVAKIQAAHGYSETLSRRVSDSYKKRRKDAAKHGIVPRRITPVWLNPDGTVREDVAPWIKTAFELYVSGVGKSTIAKRMRESGVERLAKASGPGVEGWLRNKAVIGKWETLEGTPDHQVIDDIYPAIIEPSLFYKAQVHAEKMKTQRPIKTANHFLVGLVRCGECEKNYIVQNLHGKPHTMRCRTRQSQNDCTNSHCVPKPVLDTIYAQTSISAALEAVKQQQMGVNDKEIVTREAELLALTKSVENLTEAVKAVGADMPELIAALKQARVDRENAESALVILRSTVVSPVDGYWAEANKVWALEVDDAQRLAAMLRMVGYYITVNPNGEITSSHSHVVFRYIGVDRALNKYKLLAGEKLVLVGKDGWYVDYPYHEPFQAVEGEVTWDAEDYASLQAQYE</sequence>
<reference evidence="5 6" key="1">
    <citation type="submission" date="2022-05" db="EMBL/GenBank/DDBJ databases">
        <title>Novel Pseudomonas spp. Isolated from a Rainbow Trout Aquaculture Facility.</title>
        <authorList>
            <person name="Testerman T."/>
            <person name="Graf J."/>
        </authorList>
    </citation>
    <scope>NUCLEOTIDE SEQUENCE [LARGE SCALE GENOMIC DNA]</scope>
    <source>
        <strain evidence="5 6">ID1042</strain>
    </source>
</reference>